<dbReference type="PANTHER" id="PTHR10465:SF0">
    <property type="entry name" value="SARCALUMENIN"/>
    <property type="match status" value="1"/>
</dbReference>
<evidence type="ECO:0000256" key="2">
    <source>
        <dbReference type="ARBA" id="ARBA00022741"/>
    </source>
</evidence>
<keyword evidence="2" id="KW-0547">Nucleotide-binding</keyword>
<proteinExistence type="predicted"/>
<keyword evidence="3" id="KW-0378">Hydrolase</keyword>
<gene>
    <name evidence="7" type="ORF">ACFFUT_12725</name>
</gene>
<keyword evidence="8" id="KW-1185">Reference proteome</keyword>
<evidence type="ECO:0000256" key="5">
    <source>
        <dbReference type="ARBA" id="ARBA00023136"/>
    </source>
</evidence>
<feature type="domain" description="Dynamin N-terminal" evidence="6">
    <location>
        <begin position="73"/>
        <end position="303"/>
    </location>
</feature>
<reference evidence="7 8" key="1">
    <citation type="submission" date="2024-09" db="EMBL/GenBank/DDBJ databases">
        <authorList>
            <person name="Sun Q."/>
            <person name="Mori K."/>
        </authorList>
    </citation>
    <scope>NUCLEOTIDE SEQUENCE [LARGE SCALE GENOMIC DNA]</scope>
    <source>
        <strain evidence="7 8">CECT 8726</strain>
    </source>
</reference>
<evidence type="ECO:0000256" key="1">
    <source>
        <dbReference type="ARBA" id="ARBA00004370"/>
    </source>
</evidence>
<evidence type="ECO:0000256" key="4">
    <source>
        <dbReference type="ARBA" id="ARBA00023134"/>
    </source>
</evidence>
<evidence type="ECO:0000256" key="3">
    <source>
        <dbReference type="ARBA" id="ARBA00022801"/>
    </source>
</evidence>
<dbReference type="Pfam" id="PF00350">
    <property type="entry name" value="Dynamin_N"/>
    <property type="match status" value="1"/>
</dbReference>
<dbReference type="InterPro" id="IPR027417">
    <property type="entry name" value="P-loop_NTPase"/>
</dbReference>
<dbReference type="SUPFAM" id="SSF52540">
    <property type="entry name" value="P-loop containing nucleoside triphosphate hydrolases"/>
    <property type="match status" value="1"/>
</dbReference>
<name>A0ABV5JGQ4_9RHOB</name>
<dbReference type="InterPro" id="IPR027094">
    <property type="entry name" value="Mitofusin_fam"/>
</dbReference>
<dbReference type="Gene3D" id="3.40.50.300">
    <property type="entry name" value="P-loop containing nucleotide triphosphate hydrolases"/>
    <property type="match status" value="1"/>
</dbReference>
<dbReference type="Proteomes" id="UP001589683">
    <property type="component" value="Unassembled WGS sequence"/>
</dbReference>
<accession>A0ABV5JGQ4</accession>
<sequence>MKDESGLSALHSAATDASNVHLLKIGFEGLEGFLAKTNDLDSVLRDLSEMDDANTRKSAIALQKQLHALEPSVTMVGQVKSGKTSLVNAMVGYPNLLPADVNPWTSVVTSLHIDPTASKSSNRAKFKFFDQDEWSRLIEKGGRMGELASRAGADEELEKVKQQVEEMREKSRTRLGRRFELLLGQEHDYDSFDEELIKRYVCLGDDFGDDDTSTSTDGRFADITKSADLFMQRAEVPLKLCIRDTPGVNDTFMMREQITIRAIRDSRICVVVLSAHQALSTVDMALIRLISNIKSREVIIFVNRIDELSDPATQIDEIEQSIRETLRTHNGPADAQIIFGSAYWAGNALSATLNCLSPDSAQSLLNWAEKTLHASKKIDTPQELVWKLSGIPSLYAALSERISEGIGQDAIEKIARCASNLAKGIEAASHRLASCPDGAPTFCMDKQTLLSELERIETRSLRKLETDFETLVSSYHSRLERSHKSFLERATASLVMHLEKYGEDVIWTYEPTGLRLLLRSAYQIFGANTQKMTKDLFDSAARDISEIYKQAFGLEDNFEIEAPVPSRVPPPIVIGQTIALDIKGNWWKNWWQRKRGYQAYAANFNEMIMAETDPIVRDLKVTQVASVQNDATSTLKQFLAEQRSTLLGFGEHGGCNQEDFDGIFGSPETEGRLNAMKNTIANLARDAA</sequence>
<comment type="caution">
    <text evidence="7">The sequence shown here is derived from an EMBL/GenBank/DDBJ whole genome shotgun (WGS) entry which is preliminary data.</text>
</comment>
<dbReference type="RefSeq" id="WP_213890340.1">
    <property type="nucleotide sequence ID" value="NZ_JAGFNU010000010.1"/>
</dbReference>
<comment type="subcellular location">
    <subcellularLocation>
        <location evidence="1">Membrane</location>
    </subcellularLocation>
</comment>
<dbReference type="EMBL" id="JBHMEA010000042">
    <property type="protein sequence ID" value="MFB9232652.1"/>
    <property type="molecule type" value="Genomic_DNA"/>
</dbReference>
<keyword evidence="5" id="KW-0472">Membrane</keyword>
<evidence type="ECO:0000313" key="7">
    <source>
        <dbReference type="EMBL" id="MFB9232652.1"/>
    </source>
</evidence>
<evidence type="ECO:0000259" key="6">
    <source>
        <dbReference type="Pfam" id="PF00350"/>
    </source>
</evidence>
<evidence type="ECO:0000313" key="8">
    <source>
        <dbReference type="Proteomes" id="UP001589683"/>
    </source>
</evidence>
<dbReference type="InterPro" id="IPR045063">
    <property type="entry name" value="Dynamin_N"/>
</dbReference>
<protein>
    <submittedName>
        <fullName evidence="7">Dynamin family protein</fullName>
    </submittedName>
</protein>
<dbReference type="PANTHER" id="PTHR10465">
    <property type="entry name" value="TRANSMEMBRANE GTPASE FZO1"/>
    <property type="match status" value="1"/>
</dbReference>
<keyword evidence="4" id="KW-0342">GTP-binding</keyword>
<organism evidence="7 8">
    <name type="scientific">Pseudohalocynthiibacter aestuariivivens</name>
    <dbReference type="NCBI Taxonomy" id="1591409"/>
    <lineage>
        <taxon>Bacteria</taxon>
        <taxon>Pseudomonadati</taxon>
        <taxon>Pseudomonadota</taxon>
        <taxon>Alphaproteobacteria</taxon>
        <taxon>Rhodobacterales</taxon>
        <taxon>Paracoccaceae</taxon>
        <taxon>Pseudohalocynthiibacter</taxon>
    </lineage>
</organism>